<dbReference type="PROSITE" id="PS01074">
    <property type="entry name" value="TERPENE_SYNTHASES"/>
    <property type="match status" value="1"/>
</dbReference>
<dbReference type="GO" id="GO:0016866">
    <property type="term" value="F:intramolecular transferase activity"/>
    <property type="evidence" value="ECO:0007669"/>
    <property type="project" value="InterPro"/>
</dbReference>
<evidence type="ECO:0000256" key="4">
    <source>
        <dbReference type="ARBA" id="ARBA00023235"/>
    </source>
</evidence>
<evidence type="ECO:0000259" key="6">
    <source>
        <dbReference type="Pfam" id="PF13249"/>
    </source>
</evidence>
<dbReference type="SUPFAM" id="SSF48239">
    <property type="entry name" value="Terpenoid cyclases/Protein prenyltransferases"/>
    <property type="match status" value="2"/>
</dbReference>
<dbReference type="KEGG" id="aaco:K1I37_12905"/>
<keyword evidence="8" id="KW-1185">Reference proteome</keyword>
<accession>T0DCL2</accession>
<reference evidence="8" key="1">
    <citation type="journal article" date="2022" name="G3 (Bethesda)">
        <title>Unveiling the complete genome sequence of Alicyclobacillus acidoterrestris DSM 3922T, a taint-producing strain.</title>
        <authorList>
            <person name="Leonardo I.C."/>
            <person name="Barreto Crespo M.T."/>
            <person name="Gaspar F.B."/>
        </authorList>
    </citation>
    <scope>NUCLEOTIDE SEQUENCE [LARGE SCALE GENOMIC DNA]</scope>
    <source>
        <strain evidence="8">DSM 3922</strain>
    </source>
</reference>
<dbReference type="InterPro" id="IPR008930">
    <property type="entry name" value="Terpenoid_cyclase/PrenylTrfase"/>
</dbReference>
<dbReference type="Proteomes" id="UP000829401">
    <property type="component" value="Chromosome"/>
</dbReference>
<evidence type="ECO:0000313" key="8">
    <source>
        <dbReference type="Proteomes" id="UP000829401"/>
    </source>
</evidence>
<dbReference type="OrthoDB" id="9758578at2"/>
<dbReference type="GO" id="GO:0005811">
    <property type="term" value="C:lipid droplet"/>
    <property type="evidence" value="ECO:0007669"/>
    <property type="project" value="InterPro"/>
</dbReference>
<dbReference type="GO" id="GO:0016104">
    <property type="term" value="P:triterpenoid biosynthetic process"/>
    <property type="evidence" value="ECO:0007669"/>
    <property type="project" value="InterPro"/>
</dbReference>
<dbReference type="Gene3D" id="1.50.10.20">
    <property type="match status" value="2"/>
</dbReference>
<dbReference type="InterPro" id="IPR032696">
    <property type="entry name" value="SQ_cyclase_C"/>
</dbReference>
<sequence>MIEQVRQAVDKLVRRLENDQAMDGSWRYCCESGPMTDAYMILLLRALGLADNDVIQPLSSRILSLQNHHGAWSLFHDEPGWGNLSATVESYYALLSAGHDTTDDEPLEQARHFIRQHGGLAQIGTSTRAMLACTGQLPWKHYKVPLIWTLLPKWFPVNFFDFVGYARGHIAPVLIAAHCGTPATSPYLPDLSASLLQPTRKENRTHKQAQLRKSPLSVKTWSLQRLEHFVLKHIEQDGTLMSYASATFFMIYALLGMGYPKHHPTIVQAIEGLKSFIYPLSNGAHLQNMTSTVWDTALLSYAIQTIPQIDTTTMVRKAQTYLLVRQHHQTRDIEPPDARSDGGGWGFSDVNTLIPDVDDTTAALRAITHSAKTSSSVQCAWRRGLNWVLSMQNSDGGWPAFERNKNKRIVSNLAIDGAKATLTDPSCPDLTGRTLEFLCNDAGYTQKDKVVQRAVNWLLKHQEVDGSWYGRWGICFIYGTWAALTGLLAAGLDASHPSIRRAVAWLHDIQNADGGWGESCLSDTRHTYVPLGRSTLSQTAWATDALITASSHTMPAIEHGIRFLSTEILAMGKDQSDWTTSYPTGGELPGGFYIHFHSYNTIWPLLTFGHYLQKFQTADEP</sequence>
<dbReference type="InterPro" id="IPR002365">
    <property type="entry name" value="Terpene_synthase_CS"/>
</dbReference>
<keyword evidence="4" id="KW-0413">Isomerase</keyword>
<dbReference type="InterPro" id="IPR018333">
    <property type="entry name" value="Squalene_cyclase"/>
</dbReference>
<dbReference type="PANTHER" id="PTHR11764:SF20">
    <property type="entry name" value="LANOSTEROL SYNTHASE"/>
    <property type="match status" value="1"/>
</dbReference>
<dbReference type="eggNOG" id="COG1657">
    <property type="taxonomic scope" value="Bacteria"/>
</dbReference>
<organism evidence="7 8">
    <name type="scientific">Alicyclobacillus acidoterrestris (strain ATCC 49025 / DSM 3922 / CIP 106132 / NCIMB 13137 / GD3B)</name>
    <dbReference type="NCBI Taxonomy" id="1356854"/>
    <lineage>
        <taxon>Bacteria</taxon>
        <taxon>Bacillati</taxon>
        <taxon>Bacillota</taxon>
        <taxon>Bacilli</taxon>
        <taxon>Bacillales</taxon>
        <taxon>Alicyclobacillaceae</taxon>
        <taxon>Alicyclobacillus</taxon>
    </lineage>
</organism>
<comment type="similarity">
    <text evidence="2">Belongs to the terpene cyclase/mutase family.</text>
</comment>
<dbReference type="NCBIfam" id="TIGR01787">
    <property type="entry name" value="squalene_cyclas"/>
    <property type="match status" value="1"/>
</dbReference>
<evidence type="ECO:0000256" key="2">
    <source>
        <dbReference type="ARBA" id="ARBA00009755"/>
    </source>
</evidence>
<dbReference type="InterPro" id="IPR032697">
    <property type="entry name" value="SQ_cyclase_N"/>
</dbReference>
<accession>A0A9E6ZI92</accession>
<dbReference type="PANTHER" id="PTHR11764">
    <property type="entry name" value="TERPENE CYCLASE/MUTASE FAMILY MEMBER"/>
    <property type="match status" value="1"/>
</dbReference>
<dbReference type="SFLD" id="SFLDG01016">
    <property type="entry name" value="Prenyltransferase_Like_2"/>
    <property type="match status" value="1"/>
</dbReference>
<dbReference type="EMBL" id="CP080467">
    <property type="protein sequence ID" value="UNO47596.1"/>
    <property type="molecule type" value="Genomic_DNA"/>
</dbReference>
<dbReference type="Pfam" id="PF13249">
    <property type="entry name" value="SQHop_cyclase_N"/>
    <property type="match status" value="1"/>
</dbReference>
<gene>
    <name evidence="7" type="ORF">K1I37_12905</name>
</gene>
<evidence type="ECO:0000259" key="5">
    <source>
        <dbReference type="Pfam" id="PF13243"/>
    </source>
</evidence>
<protein>
    <submittedName>
        <fullName evidence="7">Squalene--hopene cyclase</fullName>
    </submittedName>
</protein>
<evidence type="ECO:0000256" key="3">
    <source>
        <dbReference type="ARBA" id="ARBA00022737"/>
    </source>
</evidence>
<proteinExistence type="inferred from homology"/>
<evidence type="ECO:0000256" key="1">
    <source>
        <dbReference type="ARBA" id="ARBA00004999"/>
    </source>
</evidence>
<dbReference type="AlphaFoldDB" id="T0DCL2"/>
<feature type="domain" description="Squalene cyclase C-terminal" evidence="5">
    <location>
        <begin position="291"/>
        <end position="612"/>
    </location>
</feature>
<evidence type="ECO:0000313" key="7">
    <source>
        <dbReference type="EMBL" id="UNO47596.1"/>
    </source>
</evidence>
<comment type="pathway">
    <text evidence="1">Secondary metabolite biosynthesis; hopanoid biosynthesis.</text>
</comment>
<keyword evidence="3" id="KW-0677">Repeat</keyword>
<dbReference type="RefSeq" id="WP_021295793.1">
    <property type="nucleotide sequence ID" value="NZ_AURB01000101.1"/>
</dbReference>
<dbReference type="STRING" id="1356854.N007_04345"/>
<dbReference type="Pfam" id="PF13243">
    <property type="entry name" value="SQHop_cyclase_C"/>
    <property type="match status" value="1"/>
</dbReference>
<name>T0DCL2_ALIAG</name>
<feature type="domain" description="Squalene cyclase N-terminal" evidence="6">
    <location>
        <begin position="12"/>
        <end position="277"/>
    </location>
</feature>